<dbReference type="GO" id="GO:0046872">
    <property type="term" value="F:metal ion binding"/>
    <property type="evidence" value="ECO:0007669"/>
    <property type="project" value="UniProtKB-KW"/>
</dbReference>
<sequence length="376" mass="41527">MALNEKESKVFTYIKKDPFISQQALADKIGLSRPAVANIISGLVKRGYLLGKAYVVNETRPIVCIGAAATDRRFFVDGELVHRASKNVTSRTTCGGVALSISENLGRLQEDVVLLSVVGDDIEAEAIRDYMGSFVKINEIDTVSGATTGAYTEVVDENGEVALALSEMDIYDKMSPNWLAKRLSLLKQAKAIIIDNNVPKNTTEAIMDFAFKNKTPVSLVTVSALKAHNIPDDLKGVNLFVTSREEAELLLEMTIATDEQAVEAIQRYLEMGAEHVVISDRSRSIDYGSHKHGLVRFDLQNKDSQHYVWGTHEALIAGIIYRYLHTKNLVDVMMTGIVNAAMTAKSVNKVREDLTQATLEKDIKAFGDIEFKKLEI</sequence>
<dbReference type="KEGG" id="jpo:G7058_09795"/>
<keyword evidence="4" id="KW-1185">Reference proteome</keyword>
<dbReference type="PANTHER" id="PTHR42909">
    <property type="entry name" value="ZGC:136858"/>
    <property type="match status" value="1"/>
</dbReference>
<dbReference type="GO" id="GO:0005737">
    <property type="term" value="C:cytoplasm"/>
    <property type="evidence" value="ECO:0007669"/>
    <property type="project" value="TreeGrafter"/>
</dbReference>
<evidence type="ECO:0000313" key="4">
    <source>
        <dbReference type="Proteomes" id="UP000501830"/>
    </source>
</evidence>
<dbReference type="InterPro" id="IPR036390">
    <property type="entry name" value="WH_DNA-bd_sf"/>
</dbReference>
<dbReference type="AlphaFoldDB" id="A0A6G7WJG1"/>
<dbReference type="InterPro" id="IPR011611">
    <property type="entry name" value="PfkB_dom"/>
</dbReference>
<dbReference type="GO" id="GO:0016798">
    <property type="term" value="F:hydrolase activity, acting on glycosyl bonds"/>
    <property type="evidence" value="ECO:0007669"/>
    <property type="project" value="TreeGrafter"/>
</dbReference>
<dbReference type="GO" id="GO:0004730">
    <property type="term" value="F:pseudouridylate synthase activity"/>
    <property type="evidence" value="ECO:0007669"/>
    <property type="project" value="TreeGrafter"/>
</dbReference>
<feature type="domain" description="Carbohydrate kinase PfkB" evidence="2">
    <location>
        <begin position="62"/>
        <end position="346"/>
    </location>
</feature>
<dbReference type="Proteomes" id="UP000501830">
    <property type="component" value="Chromosome"/>
</dbReference>
<organism evidence="3 4">
    <name type="scientific">Jeotgalibaca porci</name>
    <dbReference type="NCBI Taxonomy" id="1868793"/>
    <lineage>
        <taxon>Bacteria</taxon>
        <taxon>Bacillati</taxon>
        <taxon>Bacillota</taxon>
        <taxon>Bacilli</taxon>
        <taxon>Lactobacillales</taxon>
        <taxon>Carnobacteriaceae</taxon>
        <taxon>Jeotgalibaca</taxon>
    </lineage>
</organism>
<dbReference type="SUPFAM" id="SSF46785">
    <property type="entry name" value="Winged helix' DNA-binding domain"/>
    <property type="match status" value="1"/>
</dbReference>
<protein>
    <submittedName>
        <fullName evidence="3">Winged helix-turn-helix transcriptional regulator</fullName>
    </submittedName>
</protein>
<dbReference type="Pfam" id="PF13412">
    <property type="entry name" value="HTH_24"/>
    <property type="match status" value="1"/>
</dbReference>
<evidence type="ECO:0000256" key="1">
    <source>
        <dbReference type="ARBA" id="ARBA00022723"/>
    </source>
</evidence>
<dbReference type="GeneID" id="94553577"/>
<gene>
    <name evidence="3" type="ORF">G7058_09795</name>
</gene>
<dbReference type="Gene3D" id="1.10.10.10">
    <property type="entry name" value="Winged helix-like DNA-binding domain superfamily/Winged helix DNA-binding domain"/>
    <property type="match status" value="1"/>
</dbReference>
<name>A0A6G7WJG1_9LACT</name>
<dbReference type="Gene3D" id="3.40.1190.20">
    <property type="match status" value="1"/>
</dbReference>
<evidence type="ECO:0000259" key="2">
    <source>
        <dbReference type="Pfam" id="PF00294"/>
    </source>
</evidence>
<dbReference type="SUPFAM" id="SSF53613">
    <property type="entry name" value="Ribokinase-like"/>
    <property type="match status" value="1"/>
</dbReference>
<dbReference type="InterPro" id="IPR036388">
    <property type="entry name" value="WH-like_DNA-bd_sf"/>
</dbReference>
<reference evidence="3 4" key="1">
    <citation type="journal article" date="2017" name="Int. J. Syst. Evol. Microbiol.">
        <title>Jeotgalibaca porci sp. nov. and Jeotgalibaca arthritidis sp. nov., isolated from pigs, and emended description of the genus Jeotgalibaca.</title>
        <authorList>
            <person name="Zamora L."/>
            <person name="Perez-Sancho M."/>
            <person name="Dominguez L."/>
            <person name="Fernandez-Garayzabal J.F."/>
            <person name="Vela A.I."/>
        </authorList>
    </citation>
    <scope>NUCLEOTIDE SEQUENCE [LARGE SCALE GENOMIC DNA]</scope>
    <source>
        <strain evidence="3 4">CCUG 69148</strain>
    </source>
</reference>
<dbReference type="InterPro" id="IPR029056">
    <property type="entry name" value="Ribokinase-like"/>
</dbReference>
<evidence type="ECO:0000313" key="3">
    <source>
        <dbReference type="EMBL" id="QIK52308.1"/>
    </source>
</evidence>
<dbReference type="EMBL" id="CP049889">
    <property type="protein sequence ID" value="QIK52308.1"/>
    <property type="molecule type" value="Genomic_DNA"/>
</dbReference>
<dbReference type="RefSeq" id="WP_166063370.1">
    <property type="nucleotide sequence ID" value="NZ_CP049889.1"/>
</dbReference>
<proteinExistence type="predicted"/>
<keyword evidence="1" id="KW-0479">Metal-binding</keyword>
<accession>A0A6G7WJG1</accession>
<dbReference type="Pfam" id="PF00294">
    <property type="entry name" value="PfkB"/>
    <property type="match status" value="1"/>
</dbReference>
<dbReference type="PANTHER" id="PTHR42909:SF1">
    <property type="entry name" value="CARBOHYDRATE KINASE PFKB DOMAIN-CONTAINING PROTEIN"/>
    <property type="match status" value="1"/>
</dbReference>